<dbReference type="EMBL" id="MGDE01000114">
    <property type="protein sequence ID" value="OGL45816.1"/>
    <property type="molecule type" value="Genomic_DNA"/>
</dbReference>
<dbReference type="Proteomes" id="UP000178797">
    <property type="component" value="Unassembled WGS sequence"/>
</dbReference>
<proteinExistence type="predicted"/>
<dbReference type="AlphaFoldDB" id="A0A1F7RW80"/>
<evidence type="ECO:0000313" key="3">
    <source>
        <dbReference type="Proteomes" id="UP000178797"/>
    </source>
</evidence>
<gene>
    <name evidence="2" type="ORF">A2W05_10650</name>
</gene>
<comment type="caution">
    <text evidence="2">The sequence shown here is derived from an EMBL/GenBank/DDBJ whole genome shotgun (WGS) entry which is preliminary data.</text>
</comment>
<protein>
    <recommendedName>
        <fullName evidence="1">Lcl C-terminal domain-containing protein</fullName>
    </recommendedName>
</protein>
<evidence type="ECO:0000313" key="2">
    <source>
        <dbReference type="EMBL" id="OGL45816.1"/>
    </source>
</evidence>
<organism evidence="2 3">
    <name type="scientific">Candidatus Schekmanbacteria bacterium RBG_16_38_10</name>
    <dbReference type="NCBI Taxonomy" id="1817879"/>
    <lineage>
        <taxon>Bacteria</taxon>
        <taxon>Candidatus Schekmaniibacteriota</taxon>
    </lineage>
</organism>
<dbReference type="PANTHER" id="PTHR35812">
    <property type="entry name" value="LIPOPROTEIN"/>
    <property type="match status" value="1"/>
</dbReference>
<dbReference type="Pfam" id="PF07603">
    <property type="entry name" value="Lcl_C"/>
    <property type="match status" value="2"/>
</dbReference>
<dbReference type="InterPro" id="IPR011460">
    <property type="entry name" value="Lcl_C"/>
</dbReference>
<accession>A0A1F7RW80</accession>
<dbReference type="PROSITE" id="PS51257">
    <property type="entry name" value="PROKAR_LIPOPROTEIN"/>
    <property type="match status" value="1"/>
</dbReference>
<feature type="domain" description="Lcl C-terminal" evidence="1">
    <location>
        <begin position="276"/>
        <end position="336"/>
    </location>
</feature>
<evidence type="ECO:0000259" key="1">
    <source>
        <dbReference type="Pfam" id="PF07603"/>
    </source>
</evidence>
<feature type="domain" description="Lcl C-terminal" evidence="1">
    <location>
        <begin position="108"/>
        <end position="223"/>
    </location>
</feature>
<reference evidence="2 3" key="1">
    <citation type="journal article" date="2016" name="Nat. Commun.">
        <title>Thousands of microbial genomes shed light on interconnected biogeochemical processes in an aquifer system.</title>
        <authorList>
            <person name="Anantharaman K."/>
            <person name="Brown C.T."/>
            <person name="Hug L.A."/>
            <person name="Sharon I."/>
            <person name="Castelle C.J."/>
            <person name="Probst A.J."/>
            <person name="Thomas B.C."/>
            <person name="Singh A."/>
            <person name="Wilkins M.J."/>
            <person name="Karaoz U."/>
            <person name="Brodie E.L."/>
            <person name="Williams K.H."/>
            <person name="Hubbard S.S."/>
            <person name="Banfield J.F."/>
        </authorList>
    </citation>
    <scope>NUCLEOTIDE SEQUENCE [LARGE SCALE GENOMIC DNA]</scope>
</reference>
<name>A0A1F7RW80_9BACT</name>
<sequence length="399" mass="43101">MTKKIILIITYLLGILFFIGCGGGGNALDGGEETGRAFANTVQLPRTGQTKCYDTAGGEINCAGTGQDGEIQAGVVWPLPRFVVTYCNVSGPCSDQSSDCDGNASTDVVTDNLTGLMWTNGNGGGPWDFAVDYANNLTLCGYSDWRLPNVNELESLVNANEPNSAAWLNVQGFTIWPSDEDFDILHFWSSTVNGGGAWIIGMQNGHVSILGRGHYPSLVWPVRSEKVGIIQLPQTGQTKCYGGYGVEIACAGTGQDGEIQVGVAWPNPKFAVSGDCVTDNLTGLMWSRNANLAGYMNWNAALNYANNLTLCGYSDWRLPNRKELRSLINYGQSRPPHGLIPRVLQMCSPATTTGRLLPMLSIRTAWAWERRGSSICGVATWTTAIRTTAPTYGQYVQDK</sequence>
<dbReference type="PANTHER" id="PTHR35812:SF1">
    <property type="entry name" value="LIPOPROTEIN"/>
    <property type="match status" value="1"/>
</dbReference>